<organism evidence="2 3">
    <name type="scientific">Nesidiocoris tenuis</name>
    <dbReference type="NCBI Taxonomy" id="355587"/>
    <lineage>
        <taxon>Eukaryota</taxon>
        <taxon>Metazoa</taxon>
        <taxon>Ecdysozoa</taxon>
        <taxon>Arthropoda</taxon>
        <taxon>Hexapoda</taxon>
        <taxon>Insecta</taxon>
        <taxon>Pterygota</taxon>
        <taxon>Neoptera</taxon>
        <taxon>Paraneoptera</taxon>
        <taxon>Hemiptera</taxon>
        <taxon>Heteroptera</taxon>
        <taxon>Panheteroptera</taxon>
        <taxon>Cimicomorpha</taxon>
        <taxon>Miridae</taxon>
        <taxon>Dicyphina</taxon>
        <taxon>Nesidiocoris</taxon>
    </lineage>
</organism>
<dbReference type="Proteomes" id="UP000479000">
    <property type="component" value="Unassembled WGS sequence"/>
</dbReference>
<evidence type="ECO:0000256" key="1">
    <source>
        <dbReference type="SAM" id="MobiDB-lite"/>
    </source>
</evidence>
<keyword evidence="3" id="KW-1185">Reference proteome</keyword>
<feature type="non-terminal residue" evidence="2">
    <location>
        <position position="93"/>
    </location>
</feature>
<feature type="region of interest" description="Disordered" evidence="1">
    <location>
        <begin position="1"/>
        <end position="28"/>
    </location>
</feature>
<sequence length="93" mass="10318">MGHITHATDGNRTHHSQTSDEDAGRKRGRSIVYDSETVLMVHQGPLYQRSIIRKKFSVSSPGDLFLGHEASQQELPLIRCPSGQRGLEHNQGA</sequence>
<dbReference type="EMBL" id="CADCXU010007876">
    <property type="protein sequence ID" value="CAA9998962.1"/>
    <property type="molecule type" value="Genomic_DNA"/>
</dbReference>
<evidence type="ECO:0000313" key="2">
    <source>
        <dbReference type="EMBL" id="CAA9998962.1"/>
    </source>
</evidence>
<evidence type="ECO:0000313" key="3">
    <source>
        <dbReference type="Proteomes" id="UP000479000"/>
    </source>
</evidence>
<dbReference type="AlphaFoldDB" id="A0A6H5G8S3"/>
<reference evidence="2 3" key="1">
    <citation type="submission" date="2020-02" db="EMBL/GenBank/DDBJ databases">
        <authorList>
            <person name="Ferguson B K."/>
        </authorList>
    </citation>
    <scope>NUCLEOTIDE SEQUENCE [LARGE SCALE GENOMIC DNA]</scope>
</reference>
<accession>A0A6H5G8S3</accession>
<name>A0A6H5G8S3_9HEMI</name>
<gene>
    <name evidence="2" type="ORF">NTEN_LOCUS5245</name>
</gene>
<protein>
    <submittedName>
        <fullName evidence="2">Uncharacterized protein</fullName>
    </submittedName>
</protein>
<proteinExistence type="predicted"/>